<keyword evidence="2" id="KW-1185">Reference proteome</keyword>
<evidence type="ECO:0000313" key="1">
    <source>
        <dbReference type="EnsemblPlants" id="KQL05362"/>
    </source>
</evidence>
<reference evidence="1" key="2">
    <citation type="submission" date="2018-08" db="UniProtKB">
        <authorList>
            <consortium name="EnsemblPlants"/>
        </authorList>
    </citation>
    <scope>IDENTIFICATION</scope>
    <source>
        <strain evidence="1">Yugu1</strain>
    </source>
</reference>
<organism evidence="1 2">
    <name type="scientific">Setaria italica</name>
    <name type="common">Foxtail millet</name>
    <name type="synonym">Panicum italicum</name>
    <dbReference type="NCBI Taxonomy" id="4555"/>
    <lineage>
        <taxon>Eukaryota</taxon>
        <taxon>Viridiplantae</taxon>
        <taxon>Streptophyta</taxon>
        <taxon>Embryophyta</taxon>
        <taxon>Tracheophyta</taxon>
        <taxon>Spermatophyta</taxon>
        <taxon>Magnoliopsida</taxon>
        <taxon>Liliopsida</taxon>
        <taxon>Poales</taxon>
        <taxon>Poaceae</taxon>
        <taxon>PACMAD clade</taxon>
        <taxon>Panicoideae</taxon>
        <taxon>Panicodae</taxon>
        <taxon>Paniceae</taxon>
        <taxon>Cenchrinae</taxon>
        <taxon>Setaria</taxon>
    </lineage>
</organism>
<protein>
    <submittedName>
        <fullName evidence="1">Uncharacterized protein</fullName>
    </submittedName>
</protein>
<dbReference type="Gramene" id="KQL05362">
    <property type="protein sequence ID" value="KQL05362"/>
    <property type="gene ID" value="SETIT_005258mg"/>
</dbReference>
<dbReference type="InParanoid" id="K3XTK1"/>
<accession>K3XTK1</accession>
<dbReference type="AlphaFoldDB" id="K3XTK1"/>
<reference evidence="2" key="1">
    <citation type="journal article" date="2012" name="Nat. Biotechnol.">
        <title>Reference genome sequence of the model plant Setaria.</title>
        <authorList>
            <person name="Bennetzen J.L."/>
            <person name="Schmutz J."/>
            <person name="Wang H."/>
            <person name="Percifield R."/>
            <person name="Hawkins J."/>
            <person name="Pontaroli A.C."/>
            <person name="Estep M."/>
            <person name="Feng L."/>
            <person name="Vaughn J.N."/>
            <person name="Grimwood J."/>
            <person name="Jenkins J."/>
            <person name="Barry K."/>
            <person name="Lindquist E."/>
            <person name="Hellsten U."/>
            <person name="Deshpande S."/>
            <person name="Wang X."/>
            <person name="Wu X."/>
            <person name="Mitros T."/>
            <person name="Triplett J."/>
            <person name="Yang X."/>
            <person name="Ye C.Y."/>
            <person name="Mauro-Herrera M."/>
            <person name="Wang L."/>
            <person name="Li P."/>
            <person name="Sharma M."/>
            <person name="Sharma R."/>
            <person name="Ronald P.C."/>
            <person name="Panaud O."/>
            <person name="Kellogg E.A."/>
            <person name="Brutnell T.P."/>
            <person name="Doust A.N."/>
            <person name="Tuskan G.A."/>
            <person name="Rokhsar D."/>
            <person name="Devos K.M."/>
        </authorList>
    </citation>
    <scope>NUCLEOTIDE SEQUENCE [LARGE SCALE GENOMIC DNA]</scope>
    <source>
        <strain evidence="2">cv. Yugu1</strain>
    </source>
</reference>
<dbReference type="EMBL" id="AGNK02003099">
    <property type="status" value="NOT_ANNOTATED_CDS"/>
    <property type="molecule type" value="Genomic_DNA"/>
</dbReference>
<dbReference type="HOGENOM" id="CLU_3280472_0_0_1"/>
<proteinExistence type="predicted"/>
<dbReference type="Proteomes" id="UP000004995">
    <property type="component" value="Unassembled WGS sequence"/>
</dbReference>
<sequence>MIMILYHKTIYLRERYINGVIEVLSLVLRKQNTPYLAVAFG</sequence>
<dbReference type="EnsemblPlants" id="KQL05362">
    <property type="protein sequence ID" value="KQL05362"/>
    <property type="gene ID" value="SETIT_005258mg"/>
</dbReference>
<name>K3XTK1_SETIT</name>
<evidence type="ECO:0000313" key="2">
    <source>
        <dbReference type="Proteomes" id="UP000004995"/>
    </source>
</evidence>